<evidence type="ECO:0000256" key="1">
    <source>
        <dbReference type="SAM" id="MobiDB-lite"/>
    </source>
</evidence>
<evidence type="ECO:0000313" key="3">
    <source>
        <dbReference type="Proteomes" id="UP000002748"/>
    </source>
</evidence>
<feature type="compositionally biased region" description="Polar residues" evidence="1">
    <location>
        <begin position="34"/>
        <end position="48"/>
    </location>
</feature>
<dbReference type="RefSeq" id="XP_014182660.1">
    <property type="nucleotide sequence ID" value="XM_014327185.1"/>
</dbReference>
<accession>J5RBW0</accession>
<comment type="caution">
    <text evidence="2">The sequence shown here is derived from an EMBL/GenBank/DDBJ whole genome shotgun (WGS) entry which is preliminary data.</text>
</comment>
<reference evidence="2 3" key="1">
    <citation type="journal article" date="2012" name="Eukaryot. Cell">
        <title>Draft genome sequence of CBS 2479, the standard type strain of Trichosporon asahii.</title>
        <authorList>
            <person name="Yang R.Y."/>
            <person name="Li H.T."/>
            <person name="Zhu H."/>
            <person name="Zhou G.P."/>
            <person name="Wang M."/>
            <person name="Wang L."/>
        </authorList>
    </citation>
    <scope>NUCLEOTIDE SEQUENCE [LARGE SCALE GENOMIC DNA]</scope>
    <source>
        <strain evidence="3">ATCC 90039 / CBS 2479 / JCM 2466 / KCTC 7840 / NCYC 2677 / UAMH 7654</strain>
    </source>
</reference>
<feature type="compositionally biased region" description="Polar residues" evidence="1">
    <location>
        <begin position="90"/>
        <end position="102"/>
    </location>
</feature>
<feature type="region of interest" description="Disordered" evidence="1">
    <location>
        <begin position="1"/>
        <end position="124"/>
    </location>
</feature>
<feature type="compositionally biased region" description="Low complexity" evidence="1">
    <location>
        <begin position="1"/>
        <end position="17"/>
    </location>
</feature>
<sequence>MSVSSTATATTLCSTLSDFQPHRPPRSGLRITMPTENSTTLSPDSLETPSCEHSHRSLAHGSTDGLLRTSESSDESFNETAESPPPRTPATPQESQTGTLPATATVAPPVNGPTRPTAAHLRAKRKPVPSVIDLLGYDPGPMPPPPMTPATPGTPGTPFIAGHNGGNRFTIGPLAGIDLPDLDGDQRSSGHSSKYSGITLQSGNPSVLSLPMRVLEVDRPSLESTRRTPVRRSTFDCYSTYTCNYNNSKPDLSLARSATEGNGESIVPPPRRQSLYKSRSGKKLSAATELEELRRMTHYASMDFDTIKRQNRANQSSFLVGDNDSDQGSINSSPDGLVTKRLKKLSLKKKNTTNYTKASAKLSNTIEEKQREQPKGWLEWVCDVVPCLHREKVSLWGSRHS</sequence>
<dbReference type="VEuPathDB" id="FungiDB:A1Q1_06936"/>
<dbReference type="GeneID" id="25990448"/>
<dbReference type="AlphaFoldDB" id="J5RBW0"/>
<dbReference type="HOGENOM" id="CLU_750455_0_0_1"/>
<proteinExistence type="predicted"/>
<organism evidence="2 3">
    <name type="scientific">Trichosporon asahii var. asahii (strain ATCC 90039 / CBS 2479 / JCM 2466 / KCTC 7840 / NBRC 103889/ NCYC 2677 / UAMH 7654)</name>
    <name type="common">Yeast</name>
    <dbReference type="NCBI Taxonomy" id="1186058"/>
    <lineage>
        <taxon>Eukaryota</taxon>
        <taxon>Fungi</taxon>
        <taxon>Dikarya</taxon>
        <taxon>Basidiomycota</taxon>
        <taxon>Agaricomycotina</taxon>
        <taxon>Tremellomycetes</taxon>
        <taxon>Trichosporonales</taxon>
        <taxon>Trichosporonaceae</taxon>
        <taxon>Trichosporon</taxon>
    </lineage>
</organism>
<dbReference type="Proteomes" id="UP000002748">
    <property type="component" value="Unassembled WGS sequence"/>
</dbReference>
<protein>
    <submittedName>
        <fullName evidence="2">Uncharacterized protein</fullName>
    </submittedName>
</protein>
<dbReference type="EMBL" id="ALBS01000046">
    <property type="protein sequence ID" value="EJT51798.1"/>
    <property type="molecule type" value="Genomic_DNA"/>
</dbReference>
<evidence type="ECO:0000313" key="2">
    <source>
        <dbReference type="EMBL" id="EJT51798.1"/>
    </source>
</evidence>
<feature type="region of interest" description="Disordered" evidence="1">
    <location>
        <begin position="259"/>
        <end position="280"/>
    </location>
</feature>
<gene>
    <name evidence="2" type="ORF">A1Q1_06936</name>
</gene>
<dbReference type="KEGG" id="tasa:A1Q1_06936"/>
<name>J5RBW0_TRIAS</name>